<protein>
    <submittedName>
        <fullName evidence="1">Uncharacterized protein</fullName>
    </submittedName>
</protein>
<organism evidence="1 2">
    <name type="scientific">Sulfuriferula plumbiphila</name>
    <dbReference type="NCBI Taxonomy" id="171865"/>
    <lineage>
        <taxon>Bacteria</taxon>
        <taxon>Pseudomonadati</taxon>
        <taxon>Pseudomonadota</taxon>
        <taxon>Betaproteobacteria</taxon>
        <taxon>Nitrosomonadales</taxon>
        <taxon>Sulfuricellaceae</taxon>
        <taxon>Sulfuriferula</taxon>
    </lineage>
</organism>
<dbReference type="RefSeq" id="WP_161984119.1">
    <property type="nucleotide sequence ID" value="NZ_AP021884.1"/>
</dbReference>
<name>A0A512LAD2_9PROT</name>
<accession>A0A512LAD2</accession>
<dbReference type="Proteomes" id="UP000321337">
    <property type="component" value="Unassembled WGS sequence"/>
</dbReference>
<dbReference type="EMBL" id="BKAD01000030">
    <property type="protein sequence ID" value="GEP31448.1"/>
    <property type="molecule type" value="Genomic_DNA"/>
</dbReference>
<dbReference type="AlphaFoldDB" id="A0A512LAD2"/>
<evidence type="ECO:0000313" key="1">
    <source>
        <dbReference type="EMBL" id="GEP31448.1"/>
    </source>
</evidence>
<evidence type="ECO:0000313" key="2">
    <source>
        <dbReference type="Proteomes" id="UP000321337"/>
    </source>
</evidence>
<keyword evidence="2" id="KW-1185">Reference proteome</keyword>
<comment type="caution">
    <text evidence="1">The sequence shown here is derived from an EMBL/GenBank/DDBJ whole genome shotgun (WGS) entry which is preliminary data.</text>
</comment>
<reference evidence="1 2" key="1">
    <citation type="submission" date="2019-07" db="EMBL/GenBank/DDBJ databases">
        <title>Whole genome shotgun sequence of Thiobacillus plumbophilus NBRC 107929.</title>
        <authorList>
            <person name="Hosoyama A."/>
            <person name="Uohara A."/>
            <person name="Ohji S."/>
            <person name="Ichikawa N."/>
        </authorList>
    </citation>
    <scope>NUCLEOTIDE SEQUENCE [LARGE SCALE GENOMIC DNA]</scope>
    <source>
        <strain evidence="1 2">NBRC 107929</strain>
    </source>
</reference>
<sequence length="92" mass="10231">MVEAINRSGHVMGYPDGGGICRERRQYPCIWSDFCLTPYEKVAAFDDLMCTLNDSTAKLAHDGYEDKTRPDMGMGECDRSFAVVADCRGRGV</sequence>
<proteinExistence type="predicted"/>
<gene>
    <name evidence="1" type="ORF">TPL01_25860</name>
</gene>